<name>A0A6J5NBU2_9CAUD</name>
<accession>A0A6J5NBU2</accession>
<evidence type="ECO:0000313" key="1">
    <source>
        <dbReference type="EMBL" id="CAB4154468.1"/>
    </source>
</evidence>
<protein>
    <submittedName>
        <fullName evidence="1">Uncharacterized protein</fullName>
    </submittedName>
</protein>
<dbReference type="EMBL" id="LR796623">
    <property type="protein sequence ID" value="CAB4154468.1"/>
    <property type="molecule type" value="Genomic_DNA"/>
</dbReference>
<reference evidence="1" key="1">
    <citation type="submission" date="2020-04" db="EMBL/GenBank/DDBJ databases">
        <authorList>
            <person name="Chiriac C."/>
            <person name="Salcher M."/>
            <person name="Ghai R."/>
            <person name="Kavagutti S V."/>
        </authorList>
    </citation>
    <scope>NUCLEOTIDE SEQUENCE</scope>
</reference>
<proteinExistence type="predicted"/>
<gene>
    <name evidence="1" type="ORF">UFOVP650_8</name>
</gene>
<sequence length="116" mass="12812">MATDREKGTPQFKTVSMKIAALERRRTYLEKQVGNRQGSEGSLEYMRAEVAALAAAQLALTFHKNVVERLDEPLAVLKDVISAYDGPAGSEARLRAAINRARAVCEEFDALMEKSL</sequence>
<organism evidence="1">
    <name type="scientific">uncultured Caudovirales phage</name>
    <dbReference type="NCBI Taxonomy" id="2100421"/>
    <lineage>
        <taxon>Viruses</taxon>
        <taxon>Duplodnaviria</taxon>
        <taxon>Heunggongvirae</taxon>
        <taxon>Uroviricota</taxon>
        <taxon>Caudoviricetes</taxon>
        <taxon>Peduoviridae</taxon>
        <taxon>Maltschvirus</taxon>
        <taxon>Maltschvirus maltsch</taxon>
    </lineage>
</organism>